<comment type="caution">
    <text evidence="1">The sequence shown here is derived from an EMBL/GenBank/DDBJ whole genome shotgun (WGS) entry which is preliminary data.</text>
</comment>
<evidence type="ECO:0000313" key="1">
    <source>
        <dbReference type="EMBL" id="GIY33635.1"/>
    </source>
</evidence>
<dbReference type="Proteomes" id="UP001054837">
    <property type="component" value="Unassembled WGS sequence"/>
</dbReference>
<keyword evidence="2" id="KW-1185">Reference proteome</keyword>
<accession>A0AAV4SMF1</accession>
<name>A0AAV4SMF1_9ARAC</name>
<organism evidence="1 2">
    <name type="scientific">Caerostris darwini</name>
    <dbReference type="NCBI Taxonomy" id="1538125"/>
    <lineage>
        <taxon>Eukaryota</taxon>
        <taxon>Metazoa</taxon>
        <taxon>Ecdysozoa</taxon>
        <taxon>Arthropoda</taxon>
        <taxon>Chelicerata</taxon>
        <taxon>Arachnida</taxon>
        <taxon>Araneae</taxon>
        <taxon>Araneomorphae</taxon>
        <taxon>Entelegynae</taxon>
        <taxon>Araneoidea</taxon>
        <taxon>Araneidae</taxon>
        <taxon>Caerostris</taxon>
    </lineage>
</organism>
<evidence type="ECO:0000313" key="2">
    <source>
        <dbReference type="Proteomes" id="UP001054837"/>
    </source>
</evidence>
<reference evidence="1 2" key="1">
    <citation type="submission" date="2021-06" db="EMBL/GenBank/DDBJ databases">
        <title>Caerostris darwini draft genome.</title>
        <authorList>
            <person name="Kono N."/>
            <person name="Arakawa K."/>
        </authorList>
    </citation>
    <scope>NUCLEOTIDE SEQUENCE [LARGE SCALE GENOMIC DNA]</scope>
</reference>
<protein>
    <submittedName>
        <fullName evidence="1">Uncharacterized protein</fullName>
    </submittedName>
</protein>
<sequence>MKCGSLYLILGRNSSSRTFSYSFIHAKQTSTSNHNTGWRGEVGGRSTPLQYSTPQKFFGKKVLQRITRGKQILAGQMILFNEKGEVEVIRCFHKTWK</sequence>
<proteinExistence type="predicted"/>
<dbReference type="EMBL" id="BPLQ01007966">
    <property type="protein sequence ID" value="GIY33635.1"/>
    <property type="molecule type" value="Genomic_DNA"/>
</dbReference>
<dbReference type="AlphaFoldDB" id="A0AAV4SMF1"/>
<gene>
    <name evidence="1" type="ORF">CDAR_80571</name>
</gene>